<feature type="domain" description="AMP-dependent synthetase/ligase" evidence="16">
    <location>
        <begin position="49"/>
        <end position="443"/>
    </location>
</feature>
<evidence type="ECO:0000256" key="3">
    <source>
        <dbReference type="ARBA" id="ARBA00005005"/>
    </source>
</evidence>
<dbReference type="InterPro" id="IPR045851">
    <property type="entry name" value="AMP-bd_C_sf"/>
</dbReference>
<dbReference type="InterPro" id="IPR020845">
    <property type="entry name" value="AMP-binding_CS"/>
</dbReference>
<dbReference type="OrthoDB" id="9803968at2"/>
<evidence type="ECO:0000256" key="2">
    <source>
        <dbReference type="ARBA" id="ARBA00004170"/>
    </source>
</evidence>
<keyword evidence="8" id="KW-0067">ATP-binding</keyword>
<feature type="compositionally biased region" description="Low complexity" evidence="15">
    <location>
        <begin position="1"/>
        <end position="11"/>
    </location>
</feature>
<evidence type="ECO:0000256" key="4">
    <source>
        <dbReference type="ARBA" id="ARBA00006432"/>
    </source>
</evidence>
<feature type="region of interest" description="Disordered" evidence="15">
    <location>
        <begin position="1"/>
        <end position="20"/>
    </location>
</feature>
<evidence type="ECO:0000256" key="11">
    <source>
        <dbReference type="ARBA" id="ARBA00023136"/>
    </source>
</evidence>
<organism evidence="18 19">
    <name type="scientific">Lwoffella lincolnii</name>
    <dbReference type="NCBI Taxonomy" id="90241"/>
    <lineage>
        <taxon>Bacteria</taxon>
        <taxon>Pseudomonadati</taxon>
        <taxon>Pseudomonadota</taxon>
        <taxon>Gammaproteobacteria</taxon>
        <taxon>Moraxellales</taxon>
        <taxon>Moraxellaceae</taxon>
        <taxon>Lwoffella</taxon>
    </lineage>
</organism>
<keyword evidence="7" id="KW-0276">Fatty acid metabolism</keyword>
<evidence type="ECO:0000259" key="16">
    <source>
        <dbReference type="Pfam" id="PF00501"/>
    </source>
</evidence>
<dbReference type="InterPro" id="IPR000873">
    <property type="entry name" value="AMP-dep_synth/lig_dom"/>
</dbReference>
<dbReference type="Gene3D" id="3.30.300.30">
    <property type="match status" value="1"/>
</dbReference>
<dbReference type="AlphaFoldDB" id="A0A1T0CEB4"/>
<evidence type="ECO:0000256" key="10">
    <source>
        <dbReference type="ARBA" id="ARBA00023098"/>
    </source>
</evidence>
<keyword evidence="6" id="KW-0547">Nucleotide-binding</keyword>
<evidence type="ECO:0000256" key="13">
    <source>
        <dbReference type="ARBA" id="ARBA00039545"/>
    </source>
</evidence>
<dbReference type="InterPro" id="IPR042099">
    <property type="entry name" value="ANL_N_sf"/>
</dbReference>
<evidence type="ECO:0000313" key="18">
    <source>
        <dbReference type="EMBL" id="OOS20629.1"/>
    </source>
</evidence>
<dbReference type="GO" id="GO:0004467">
    <property type="term" value="F:long-chain fatty acid-CoA ligase activity"/>
    <property type="evidence" value="ECO:0007669"/>
    <property type="project" value="UniProtKB-EC"/>
</dbReference>
<comment type="subcellular location">
    <subcellularLocation>
        <location evidence="2">Membrane</location>
        <topology evidence="2">Peripheral membrane protein</topology>
    </subcellularLocation>
</comment>
<name>A0A1T0CEB4_9GAMM</name>
<protein>
    <recommendedName>
        <fullName evidence="13">Long-chain-fatty-acid--CoA ligase</fullName>
        <ecNumber evidence="12">6.2.1.3</ecNumber>
    </recommendedName>
    <alternativeName>
        <fullName evidence="14">Long-chain acyl-CoA synthetase</fullName>
    </alternativeName>
</protein>
<dbReference type="Pfam" id="PF00501">
    <property type="entry name" value="AMP-binding"/>
    <property type="match status" value="1"/>
</dbReference>
<evidence type="ECO:0000259" key="17">
    <source>
        <dbReference type="Pfam" id="PF13193"/>
    </source>
</evidence>
<comment type="similarity">
    <text evidence="4">Belongs to the ATP-dependent AMP-binding enzyme family.</text>
</comment>
<dbReference type="SUPFAM" id="SSF56801">
    <property type="entry name" value="Acetyl-CoA synthetase-like"/>
    <property type="match status" value="1"/>
</dbReference>
<evidence type="ECO:0000256" key="7">
    <source>
        <dbReference type="ARBA" id="ARBA00022832"/>
    </source>
</evidence>
<dbReference type="PANTHER" id="PTHR43767">
    <property type="entry name" value="LONG-CHAIN-FATTY-ACID--COA LIGASE"/>
    <property type="match status" value="1"/>
</dbReference>
<evidence type="ECO:0000313" key="19">
    <source>
        <dbReference type="Proteomes" id="UP000191094"/>
    </source>
</evidence>
<keyword evidence="10" id="KW-0443">Lipid metabolism</keyword>
<comment type="caution">
    <text evidence="18">The sequence shown here is derived from an EMBL/GenBank/DDBJ whole genome shotgun (WGS) entry which is preliminary data.</text>
</comment>
<evidence type="ECO:0000256" key="12">
    <source>
        <dbReference type="ARBA" id="ARBA00026121"/>
    </source>
</evidence>
<accession>A0A1T0CEB4</accession>
<dbReference type="PANTHER" id="PTHR43767:SF8">
    <property type="entry name" value="LONG-CHAIN-FATTY-ACID--COA LIGASE"/>
    <property type="match status" value="1"/>
</dbReference>
<dbReference type="FunFam" id="3.40.50.12780:FF:000003">
    <property type="entry name" value="Long-chain-fatty-acid--CoA ligase FadD"/>
    <property type="match status" value="1"/>
</dbReference>
<evidence type="ECO:0000256" key="9">
    <source>
        <dbReference type="ARBA" id="ARBA00022842"/>
    </source>
</evidence>
<feature type="domain" description="AMP-binding enzyme C-terminal" evidence="17">
    <location>
        <begin position="494"/>
        <end position="568"/>
    </location>
</feature>
<comment type="pathway">
    <text evidence="3">Lipid metabolism; fatty acid beta-oxidation.</text>
</comment>
<dbReference type="InterPro" id="IPR050237">
    <property type="entry name" value="ATP-dep_AMP-bd_enzyme"/>
</dbReference>
<dbReference type="FunFam" id="3.30.300.30:FF:000006">
    <property type="entry name" value="Long-chain-fatty-acid--CoA ligase FadD"/>
    <property type="match status" value="1"/>
</dbReference>
<gene>
    <name evidence="18" type="ORF">B0682_05645</name>
</gene>
<evidence type="ECO:0000256" key="6">
    <source>
        <dbReference type="ARBA" id="ARBA00022741"/>
    </source>
</evidence>
<dbReference type="EMBL" id="MUYT01000007">
    <property type="protein sequence ID" value="OOS20629.1"/>
    <property type="molecule type" value="Genomic_DNA"/>
</dbReference>
<evidence type="ECO:0000256" key="15">
    <source>
        <dbReference type="SAM" id="MobiDB-lite"/>
    </source>
</evidence>
<evidence type="ECO:0000256" key="1">
    <source>
        <dbReference type="ARBA" id="ARBA00001946"/>
    </source>
</evidence>
<dbReference type="STRING" id="90241.B0682_05645"/>
<evidence type="ECO:0000256" key="8">
    <source>
        <dbReference type="ARBA" id="ARBA00022840"/>
    </source>
</evidence>
<keyword evidence="9" id="KW-0460">Magnesium</keyword>
<dbReference type="EC" id="6.2.1.3" evidence="12"/>
<dbReference type="Pfam" id="PF13193">
    <property type="entry name" value="AMP-binding_C"/>
    <property type="match status" value="1"/>
</dbReference>
<sequence>MTDTTTMNATTSHRLNSPDNRPWRKTYDTIGIVDHINMPADNTSLIDCFERNFAHHGDKEAYVCMGASLSFRELDIYSQQMAAYLQSLGLKKGDKVAVMLPNILQYPICMLAVIRAGLVLVNVNPLYTSHELNHQLADSDARAIILLENFAKTYQNVSNKGNIEHVIVTTMGDMFGMIKGFIVNTVVRHVKKMVPNWHIAGHISFKDALKTVPASQYKRPNDLTLDDLAVLQYTGGTTGVAKGAMLSHRNLVANLLQSSAFVETIFSDGEDSQGQYILVALPLYHIFSFTVCGLLAMDKGFAGVLVPNPRDLDSLVKDIDKYRPAFFPAVNTLFNGLAHHAKFRELNLTNIRVSLGGGMSVMSNTANEWKKLTGTPILEGYGLSETSPVLTMNPPTLTQYTGKIGIPAPATDIILVDDDGNEVTIGEAGEIAAKGPQVMQGYWKRPEDTADCTTKDGYFRTGDIGVMDNDGYFKIVDRKKDMILVSGFNVYPNEVEDVMTNHPKIMEAGVIGVPDDNSGEVPKIYIVRKDNTLSKNEVIKHAREHLTGYKRPRHVEFVDELPKSPVGKILRKELRKLEEKNNNG</sequence>
<keyword evidence="5 18" id="KW-0436">Ligase</keyword>
<reference evidence="18 19" key="1">
    <citation type="submission" date="2017-02" db="EMBL/GenBank/DDBJ databases">
        <title>Draft genome sequence of Moraxella lincolnii CCUG 9405T type strain.</title>
        <authorList>
            <person name="Salva-Serra F."/>
            <person name="Engstrom-Jakobsson H."/>
            <person name="Thorell K."/>
            <person name="Jaen-Luchoro D."/>
            <person name="Gonzales-Siles L."/>
            <person name="Karlsson R."/>
            <person name="Yazdan S."/>
            <person name="Boulund F."/>
            <person name="Johnning A."/>
            <person name="Engstrand L."/>
            <person name="Kristiansson E."/>
            <person name="Moore E."/>
        </authorList>
    </citation>
    <scope>NUCLEOTIDE SEQUENCE [LARGE SCALE GENOMIC DNA]</scope>
    <source>
        <strain evidence="18 19">CCUG 9405</strain>
    </source>
</reference>
<dbReference type="GO" id="GO:0005524">
    <property type="term" value="F:ATP binding"/>
    <property type="evidence" value="ECO:0007669"/>
    <property type="project" value="UniProtKB-KW"/>
</dbReference>
<keyword evidence="19" id="KW-1185">Reference proteome</keyword>
<dbReference type="CDD" id="cd05936">
    <property type="entry name" value="FC-FACS_FadD_like"/>
    <property type="match status" value="1"/>
</dbReference>
<keyword evidence="11" id="KW-0472">Membrane</keyword>
<evidence type="ECO:0000256" key="5">
    <source>
        <dbReference type="ARBA" id="ARBA00022598"/>
    </source>
</evidence>
<dbReference type="Proteomes" id="UP000191094">
    <property type="component" value="Unassembled WGS sequence"/>
</dbReference>
<evidence type="ECO:0000256" key="14">
    <source>
        <dbReference type="ARBA" id="ARBA00042773"/>
    </source>
</evidence>
<dbReference type="InterPro" id="IPR025110">
    <property type="entry name" value="AMP-bd_C"/>
</dbReference>
<dbReference type="PROSITE" id="PS00455">
    <property type="entry name" value="AMP_BINDING"/>
    <property type="match status" value="1"/>
</dbReference>
<proteinExistence type="inferred from homology"/>
<comment type="cofactor">
    <cofactor evidence="1">
        <name>Mg(2+)</name>
        <dbReference type="ChEBI" id="CHEBI:18420"/>
    </cofactor>
</comment>
<dbReference type="Gene3D" id="3.40.50.12780">
    <property type="entry name" value="N-terminal domain of ligase-like"/>
    <property type="match status" value="1"/>
</dbReference>
<dbReference type="GO" id="GO:0016020">
    <property type="term" value="C:membrane"/>
    <property type="evidence" value="ECO:0007669"/>
    <property type="project" value="UniProtKB-SubCell"/>
</dbReference>